<organism evidence="3 4">
    <name type="scientific">Listeria grayi</name>
    <name type="common">Listeria murrayi</name>
    <dbReference type="NCBI Taxonomy" id="1641"/>
    <lineage>
        <taxon>Bacteria</taxon>
        <taxon>Bacillati</taxon>
        <taxon>Bacillota</taxon>
        <taxon>Bacilli</taxon>
        <taxon>Bacillales</taxon>
        <taxon>Listeriaceae</taxon>
        <taxon>Listeria</taxon>
    </lineage>
</organism>
<accession>A0A378MKC9</accession>
<dbReference type="AlphaFoldDB" id="A0A378MKC9"/>
<dbReference type="InterPro" id="IPR002104">
    <property type="entry name" value="Integrase_catalytic"/>
</dbReference>
<dbReference type="Proteomes" id="UP000254879">
    <property type="component" value="Unassembled WGS sequence"/>
</dbReference>
<evidence type="ECO:0000313" key="4">
    <source>
        <dbReference type="Proteomes" id="UP000254879"/>
    </source>
</evidence>
<feature type="domain" description="Tyr recombinase" evidence="2">
    <location>
        <begin position="18"/>
        <end position="217"/>
    </location>
</feature>
<evidence type="ECO:0000313" key="3">
    <source>
        <dbReference type="EMBL" id="STY44225.1"/>
    </source>
</evidence>
<dbReference type="EMBL" id="UGPG01000001">
    <property type="protein sequence ID" value="STY44225.1"/>
    <property type="molecule type" value="Genomic_DNA"/>
</dbReference>
<dbReference type="SUPFAM" id="SSF56349">
    <property type="entry name" value="DNA breaking-rejoining enzymes"/>
    <property type="match status" value="1"/>
</dbReference>
<keyword evidence="1" id="KW-0233">DNA recombination</keyword>
<evidence type="ECO:0000259" key="2">
    <source>
        <dbReference type="PROSITE" id="PS51898"/>
    </source>
</evidence>
<dbReference type="InterPro" id="IPR013762">
    <property type="entry name" value="Integrase-like_cat_sf"/>
</dbReference>
<dbReference type="PROSITE" id="PS51898">
    <property type="entry name" value="TYR_RECOMBINASE"/>
    <property type="match status" value="1"/>
</dbReference>
<dbReference type="InterPro" id="IPR011010">
    <property type="entry name" value="DNA_brk_join_enz"/>
</dbReference>
<dbReference type="GO" id="GO:0003677">
    <property type="term" value="F:DNA binding"/>
    <property type="evidence" value="ECO:0007669"/>
    <property type="project" value="InterPro"/>
</dbReference>
<dbReference type="Pfam" id="PF00589">
    <property type="entry name" value="Phage_integrase"/>
    <property type="match status" value="1"/>
</dbReference>
<gene>
    <name evidence="3" type="primary">xerC_3</name>
    <name evidence="3" type="ORF">NCTC10815_01545</name>
</gene>
<evidence type="ECO:0000256" key="1">
    <source>
        <dbReference type="ARBA" id="ARBA00023172"/>
    </source>
</evidence>
<protein>
    <submittedName>
        <fullName evidence="3">Tyrosine recombinase XerC</fullName>
    </submittedName>
</protein>
<dbReference type="GO" id="GO:0006310">
    <property type="term" value="P:DNA recombination"/>
    <property type="evidence" value="ECO:0007669"/>
    <property type="project" value="UniProtKB-KW"/>
</dbReference>
<dbReference type="InterPro" id="IPR050090">
    <property type="entry name" value="Tyrosine_recombinase_XerCD"/>
</dbReference>
<name>A0A378MKC9_LISGR</name>
<proteinExistence type="predicted"/>
<sequence length="223" mass="26148">MLQSNPAKGIKKLTIEKQTMDFWTIDEFKHFLSLLDPTEQSYKVFFLTLYFTGIRLGEALALTWKDLNVYKQELEINKSFSIHKGVVTITTPKTKYSNRRISINKSLLDQLVEWKMIQKSTLESYLLKQSDETPIFQFSSNLTNKDLIYRKFASICNRDKNLKKIRIHDFRHSHVALLIDNGEDYTIIKERLGHSSITTTIDVYGHLFPNRQKSTADKLDQFF</sequence>
<dbReference type="CDD" id="cd01189">
    <property type="entry name" value="INT_ICEBs1_C_like"/>
    <property type="match status" value="1"/>
</dbReference>
<dbReference type="GO" id="GO:0015074">
    <property type="term" value="P:DNA integration"/>
    <property type="evidence" value="ECO:0007669"/>
    <property type="project" value="InterPro"/>
</dbReference>
<dbReference type="PANTHER" id="PTHR30349">
    <property type="entry name" value="PHAGE INTEGRASE-RELATED"/>
    <property type="match status" value="1"/>
</dbReference>
<dbReference type="Gene3D" id="1.10.443.10">
    <property type="entry name" value="Intergrase catalytic core"/>
    <property type="match status" value="1"/>
</dbReference>
<reference evidence="3 4" key="1">
    <citation type="submission" date="2018-06" db="EMBL/GenBank/DDBJ databases">
        <authorList>
            <consortium name="Pathogen Informatics"/>
            <person name="Doyle S."/>
        </authorList>
    </citation>
    <scope>NUCLEOTIDE SEQUENCE [LARGE SCALE GENOMIC DNA]</scope>
    <source>
        <strain evidence="4">NCTC 10815</strain>
    </source>
</reference>
<dbReference type="PANTHER" id="PTHR30349:SF64">
    <property type="entry name" value="PROPHAGE INTEGRASE INTD-RELATED"/>
    <property type="match status" value="1"/>
</dbReference>